<sequence>MKTLIETIARSLVDHPQEVQVTEKQHEQAIVYQLSVHPDDMGKVIGKQGKIANALRTVVNGAGSKQGKRIYIDIE</sequence>
<evidence type="ECO:0000313" key="4">
    <source>
        <dbReference type="EMBL" id="MDQ0337530.1"/>
    </source>
</evidence>
<evidence type="ECO:0000256" key="3">
    <source>
        <dbReference type="HAMAP-Rule" id="MF_00088"/>
    </source>
</evidence>
<dbReference type="RefSeq" id="WP_307334723.1">
    <property type="nucleotide sequence ID" value="NZ_JAUSUQ010000001.1"/>
</dbReference>
<keyword evidence="3" id="KW-0143">Chaperone</keyword>
<keyword evidence="1 3" id="KW-0963">Cytoplasm</keyword>
<dbReference type="CDD" id="cd22533">
    <property type="entry name" value="KH-II_YlqC-like"/>
    <property type="match status" value="1"/>
</dbReference>
<comment type="caution">
    <text evidence="4">The sequence shown here is derived from an EMBL/GenBank/DDBJ whole genome shotgun (WGS) entry which is preliminary data.</text>
</comment>
<dbReference type="Pfam" id="PF13083">
    <property type="entry name" value="KH_KhpA-B"/>
    <property type="match status" value="1"/>
</dbReference>
<organism evidence="4 5">
    <name type="scientific">Caldalkalibacillus uzonensis</name>
    <dbReference type="NCBI Taxonomy" id="353224"/>
    <lineage>
        <taxon>Bacteria</taxon>
        <taxon>Bacillati</taxon>
        <taxon>Bacillota</taxon>
        <taxon>Bacilli</taxon>
        <taxon>Bacillales</taxon>
        <taxon>Bacillaceae</taxon>
        <taxon>Caldalkalibacillus</taxon>
    </lineage>
</organism>
<keyword evidence="5" id="KW-1185">Reference proteome</keyword>
<keyword evidence="2 3" id="KW-0694">RNA-binding</keyword>
<comment type="subcellular location">
    <subcellularLocation>
        <location evidence="3">Cytoplasm</location>
    </subcellularLocation>
</comment>
<dbReference type="InterPro" id="IPR015946">
    <property type="entry name" value="KH_dom-like_a/b"/>
</dbReference>
<comment type="function">
    <text evidence="3">A probable RNA chaperone. Forms a complex with KhpB which binds to cellular RNA and controls its expression. Plays a role in peptidoglycan (PG) homeostasis and cell length regulation.</text>
</comment>
<dbReference type="HAMAP" id="MF_00088">
    <property type="entry name" value="KhpA"/>
    <property type="match status" value="1"/>
</dbReference>
<evidence type="ECO:0000256" key="1">
    <source>
        <dbReference type="ARBA" id="ARBA00022490"/>
    </source>
</evidence>
<gene>
    <name evidence="3" type="primary">khpA</name>
    <name evidence="4" type="ORF">J2S00_000300</name>
</gene>
<name>A0ABU0CPU6_9BACI</name>
<dbReference type="InterPro" id="IPR009019">
    <property type="entry name" value="KH_sf_prok-type"/>
</dbReference>
<dbReference type="SUPFAM" id="SSF54814">
    <property type="entry name" value="Prokaryotic type KH domain (KH-domain type II)"/>
    <property type="match status" value="1"/>
</dbReference>
<dbReference type="InterPro" id="IPR020627">
    <property type="entry name" value="KhpA"/>
</dbReference>
<evidence type="ECO:0000256" key="2">
    <source>
        <dbReference type="ARBA" id="ARBA00022884"/>
    </source>
</evidence>
<evidence type="ECO:0000313" key="5">
    <source>
        <dbReference type="Proteomes" id="UP001232445"/>
    </source>
</evidence>
<dbReference type="PANTHER" id="PTHR34654:SF1">
    <property type="entry name" value="RNA-BINDING PROTEIN KHPA"/>
    <property type="match status" value="1"/>
</dbReference>
<protein>
    <recommendedName>
        <fullName evidence="3">RNA-binding protein KhpA</fullName>
    </recommendedName>
    <alternativeName>
        <fullName evidence="3">KH-domain protein A</fullName>
    </alternativeName>
</protein>
<dbReference type="PANTHER" id="PTHR34654">
    <property type="entry name" value="UPF0109 PROTEIN SCO5592"/>
    <property type="match status" value="1"/>
</dbReference>
<dbReference type="Proteomes" id="UP001232445">
    <property type="component" value="Unassembled WGS sequence"/>
</dbReference>
<reference evidence="4 5" key="1">
    <citation type="submission" date="2023-07" db="EMBL/GenBank/DDBJ databases">
        <title>Genomic Encyclopedia of Type Strains, Phase IV (KMG-IV): sequencing the most valuable type-strain genomes for metagenomic binning, comparative biology and taxonomic classification.</title>
        <authorList>
            <person name="Goeker M."/>
        </authorList>
    </citation>
    <scope>NUCLEOTIDE SEQUENCE [LARGE SCALE GENOMIC DNA]</scope>
    <source>
        <strain evidence="4 5">DSM 17740</strain>
    </source>
</reference>
<dbReference type="EMBL" id="JAUSUQ010000001">
    <property type="protein sequence ID" value="MDQ0337530.1"/>
    <property type="molecule type" value="Genomic_DNA"/>
</dbReference>
<keyword evidence="3" id="KW-0133">Cell shape</keyword>
<accession>A0ABU0CPU6</accession>
<keyword evidence="3" id="KW-0961">Cell wall biogenesis/degradation</keyword>
<dbReference type="Gene3D" id="3.30.300.20">
    <property type="match status" value="1"/>
</dbReference>
<comment type="subunit">
    <text evidence="3">Forms a complex with KhpB.</text>
</comment>
<comment type="similarity">
    <text evidence="3">Belongs to the KhpA RNA-binding protein family.</text>
</comment>
<proteinExistence type="inferred from homology"/>